<evidence type="ECO:0000256" key="3">
    <source>
        <dbReference type="SAM" id="SignalP"/>
    </source>
</evidence>
<dbReference type="InterPro" id="IPR036939">
    <property type="entry name" value="Cu2_ascorb_mOase_N_sf"/>
</dbReference>
<proteinExistence type="predicted"/>
<dbReference type="InterPro" id="IPR036909">
    <property type="entry name" value="Cyt_c-like_dom_sf"/>
</dbReference>
<evidence type="ECO:0000313" key="7">
    <source>
        <dbReference type="EMBL" id="AEE52364.1"/>
    </source>
</evidence>
<protein>
    <submittedName>
        <fullName evidence="7">Copper type II ascorbate-dependent monooxygenase</fullName>
    </submittedName>
</protein>
<reference evidence="7 8" key="1">
    <citation type="journal article" date="2011" name="Stand. Genomic Sci.">
        <title>Complete genome sequence of Haliscomenobacter hydrossis type strain (O).</title>
        <authorList>
            <consortium name="US DOE Joint Genome Institute (JGI-PGF)"/>
            <person name="Daligault H."/>
            <person name="Lapidus A."/>
            <person name="Zeytun A."/>
            <person name="Nolan M."/>
            <person name="Lucas S."/>
            <person name="Del Rio T.G."/>
            <person name="Tice H."/>
            <person name="Cheng J.F."/>
            <person name="Tapia R."/>
            <person name="Han C."/>
            <person name="Goodwin L."/>
            <person name="Pitluck S."/>
            <person name="Liolios K."/>
            <person name="Pagani I."/>
            <person name="Ivanova N."/>
            <person name="Huntemann M."/>
            <person name="Mavromatis K."/>
            <person name="Mikhailova N."/>
            <person name="Pati A."/>
            <person name="Chen A."/>
            <person name="Palaniappan K."/>
            <person name="Land M."/>
            <person name="Hauser L."/>
            <person name="Brambilla E.M."/>
            <person name="Rohde M."/>
            <person name="Verbarg S."/>
            <person name="Goker M."/>
            <person name="Bristow J."/>
            <person name="Eisen J.A."/>
            <person name="Markowitz V."/>
            <person name="Hugenholtz P."/>
            <person name="Kyrpides N.C."/>
            <person name="Klenk H.P."/>
            <person name="Woyke T."/>
        </authorList>
    </citation>
    <scope>NUCLEOTIDE SEQUENCE [LARGE SCALE GENOMIC DNA]</scope>
    <source>
        <strain evidence="8">ATCC 27775 / DSM 1100 / LMG 10767 / O</strain>
    </source>
</reference>
<dbReference type="Gene3D" id="2.60.120.230">
    <property type="match status" value="1"/>
</dbReference>
<feature type="domain" description="Copper type II ascorbate-dependent monooxygenase N-terminal" evidence="4">
    <location>
        <begin position="135"/>
        <end position="249"/>
    </location>
</feature>
<dbReference type="Pfam" id="PF03712">
    <property type="entry name" value="Cu2_monoox_C"/>
    <property type="match status" value="1"/>
</dbReference>
<dbReference type="GO" id="GO:0016715">
    <property type="term" value="F:oxidoreductase activity, acting on paired donors, with incorporation or reduction of molecular oxygen, reduced ascorbate as one donor, and incorporation of one atom of oxygen"/>
    <property type="evidence" value="ECO:0007669"/>
    <property type="project" value="InterPro"/>
</dbReference>
<evidence type="ECO:0000259" key="6">
    <source>
        <dbReference type="Pfam" id="PF18962"/>
    </source>
</evidence>
<dbReference type="NCBIfam" id="TIGR04183">
    <property type="entry name" value="Por_Secre_tail"/>
    <property type="match status" value="1"/>
</dbReference>
<gene>
    <name evidence="7" type="ordered locus">Halhy_4524</name>
</gene>
<dbReference type="GO" id="GO:0020037">
    <property type="term" value="F:heme binding"/>
    <property type="evidence" value="ECO:0007669"/>
    <property type="project" value="InterPro"/>
</dbReference>
<dbReference type="InterPro" id="IPR026444">
    <property type="entry name" value="Secre_tail"/>
</dbReference>
<keyword evidence="3" id="KW-0732">Signal</keyword>
<evidence type="ECO:0000259" key="5">
    <source>
        <dbReference type="Pfam" id="PF03712"/>
    </source>
</evidence>
<dbReference type="eggNOG" id="COG2010">
    <property type="taxonomic scope" value="Bacteria"/>
</dbReference>
<dbReference type="OrthoDB" id="9786191at2"/>
<dbReference type="STRING" id="760192.Halhy_4524"/>
<dbReference type="AlphaFoldDB" id="F4KTF0"/>
<dbReference type="Pfam" id="PF01082">
    <property type="entry name" value="Cu2_monooxygen"/>
    <property type="match status" value="1"/>
</dbReference>
<dbReference type="KEGG" id="hhy:Halhy_4524"/>
<dbReference type="Proteomes" id="UP000008461">
    <property type="component" value="Chromosome"/>
</dbReference>
<dbReference type="SUPFAM" id="SSF46626">
    <property type="entry name" value="Cytochrome c"/>
    <property type="match status" value="1"/>
</dbReference>
<dbReference type="Gene3D" id="2.60.120.310">
    <property type="entry name" value="Copper type II, ascorbate-dependent monooxygenase, N-terminal domain"/>
    <property type="match status" value="1"/>
</dbReference>
<evidence type="ECO:0000313" key="8">
    <source>
        <dbReference type="Proteomes" id="UP000008461"/>
    </source>
</evidence>
<dbReference type="InterPro" id="IPR014784">
    <property type="entry name" value="Cu2_ascorb_mOase-like_C"/>
</dbReference>
<keyword evidence="7" id="KW-0503">Monooxygenase</keyword>
<dbReference type="InterPro" id="IPR008977">
    <property type="entry name" value="PHM/PNGase_F_dom_sf"/>
</dbReference>
<dbReference type="HOGENOM" id="CLU_039620_0_0_10"/>
<dbReference type="SUPFAM" id="SSF49742">
    <property type="entry name" value="PHM/PNGase F"/>
    <property type="match status" value="2"/>
</dbReference>
<keyword evidence="2" id="KW-0325">Glycoprotein</keyword>
<accession>F4KTF0</accession>
<feature type="chain" id="PRO_5003317079" evidence="3">
    <location>
        <begin position="21"/>
        <end position="519"/>
    </location>
</feature>
<evidence type="ECO:0000256" key="1">
    <source>
        <dbReference type="ARBA" id="ARBA00023157"/>
    </source>
</evidence>
<reference key="2">
    <citation type="submission" date="2011-04" db="EMBL/GenBank/DDBJ databases">
        <title>Complete sequence of chromosome of Haliscomenobacter hydrossis DSM 1100.</title>
        <authorList>
            <consortium name="US DOE Joint Genome Institute (JGI-PGF)"/>
            <person name="Lucas S."/>
            <person name="Han J."/>
            <person name="Lapidus A."/>
            <person name="Bruce D."/>
            <person name="Goodwin L."/>
            <person name="Pitluck S."/>
            <person name="Peters L."/>
            <person name="Kyrpides N."/>
            <person name="Mavromatis K."/>
            <person name="Ivanova N."/>
            <person name="Ovchinnikova G."/>
            <person name="Pagani I."/>
            <person name="Daligault H."/>
            <person name="Detter J.C."/>
            <person name="Han C."/>
            <person name="Land M."/>
            <person name="Hauser L."/>
            <person name="Markowitz V."/>
            <person name="Cheng J.-F."/>
            <person name="Hugenholtz P."/>
            <person name="Woyke T."/>
            <person name="Wu D."/>
            <person name="Verbarg S."/>
            <person name="Frueling A."/>
            <person name="Brambilla E."/>
            <person name="Klenk H.-P."/>
            <person name="Eisen J.A."/>
        </authorList>
    </citation>
    <scope>NUCLEOTIDE SEQUENCE</scope>
    <source>
        <strain>DSM 1100</strain>
    </source>
</reference>
<feature type="signal peptide" evidence="3">
    <location>
        <begin position="1"/>
        <end position="20"/>
    </location>
</feature>
<dbReference type="InterPro" id="IPR024548">
    <property type="entry name" value="Cu2_monoox_C"/>
</dbReference>
<evidence type="ECO:0000259" key="4">
    <source>
        <dbReference type="Pfam" id="PF01082"/>
    </source>
</evidence>
<dbReference type="GO" id="GO:0005507">
    <property type="term" value="F:copper ion binding"/>
    <property type="evidence" value="ECO:0007669"/>
    <property type="project" value="InterPro"/>
</dbReference>
<name>F4KTF0_HALH1</name>
<dbReference type="InterPro" id="IPR000323">
    <property type="entry name" value="Cu2_ascorb_mOase_N"/>
</dbReference>
<keyword evidence="7" id="KW-0560">Oxidoreductase</keyword>
<feature type="domain" description="Secretion system C-terminal sorting" evidence="6">
    <location>
        <begin position="441"/>
        <end position="510"/>
    </location>
</feature>
<dbReference type="RefSeq" id="WP_013766902.1">
    <property type="nucleotide sequence ID" value="NC_015510.1"/>
</dbReference>
<evidence type="ECO:0000256" key="2">
    <source>
        <dbReference type="ARBA" id="ARBA00023180"/>
    </source>
</evidence>
<dbReference type="Pfam" id="PF18962">
    <property type="entry name" value="Por_Secre_tail"/>
    <property type="match status" value="1"/>
</dbReference>
<feature type="domain" description="Copper type II ascorbate-dependent monooxygenase C-terminal" evidence="5">
    <location>
        <begin position="307"/>
        <end position="408"/>
    </location>
</feature>
<keyword evidence="1" id="KW-1015">Disulfide bond</keyword>
<sequence>MKKKLPVLFLLLFGALHLIEAHNPVWTKDIAPILFKHCTSCHNQSGLAPFPLISYDDAYFNRYSILSSIKNGKMPPWPPDPNYSHFVFERRLSADEIHLIEEWVGGAASYGNPIDAPTPPVFSNAPAIATPQLSLEIPEYTISSNKDVYRCFPIASGVNVDKFITAFECVPGNASVVHHVLVYADTAKTVLTLDARDPGPGYTSFGGVGSNSAVQIGAWVPGSRPTFYPKGMGQLLAKNATVILQVHYAPGSIGKKDRTRFLAKLESGPMRRLETLPLLNHLFSLTNGPLVLPANQIKTIKSQFRVPIQGTVIAVAPHMHLLGKSIKVWGITPKKDTLKVIRINNWDFHWQGSYLFPKAMVIPLGTTVYGEAVYDNTENNFDNPNTPPKEVRVGEATTDEMMLVYFTFAAYQLGDENLVLAPSEVTASRELKLDKLDLKIAPNPVRDQAQISFTLPEAEAIWIDVFDAQGRWMRSLAANQQSAAGLNQQELKLVDLASGNYFLRLRTQKGYGSAALIKL</sequence>
<dbReference type="EMBL" id="CP002691">
    <property type="protein sequence ID" value="AEE52364.1"/>
    <property type="molecule type" value="Genomic_DNA"/>
</dbReference>
<keyword evidence="8" id="KW-1185">Reference proteome</keyword>
<dbReference type="GO" id="GO:0009055">
    <property type="term" value="F:electron transfer activity"/>
    <property type="evidence" value="ECO:0007669"/>
    <property type="project" value="InterPro"/>
</dbReference>
<organism evidence="7 8">
    <name type="scientific">Haliscomenobacter hydrossis (strain ATCC 27775 / DSM 1100 / LMG 10767 / O)</name>
    <dbReference type="NCBI Taxonomy" id="760192"/>
    <lineage>
        <taxon>Bacteria</taxon>
        <taxon>Pseudomonadati</taxon>
        <taxon>Bacteroidota</taxon>
        <taxon>Saprospiria</taxon>
        <taxon>Saprospirales</taxon>
        <taxon>Haliscomenobacteraceae</taxon>
        <taxon>Haliscomenobacter</taxon>
    </lineage>
</organism>